<dbReference type="PROSITE" id="PS50197">
    <property type="entry name" value="BEACH"/>
    <property type="match status" value="1"/>
</dbReference>
<reference evidence="2 3" key="1">
    <citation type="submission" date="2015-03" db="EMBL/GenBank/DDBJ databases">
        <title>Draft genome of the nematode, Opisthorchis viverrini.</title>
        <authorList>
            <person name="Mitreva M."/>
        </authorList>
    </citation>
    <scope>NUCLEOTIDE SEQUENCE [LARGE SCALE GENOMIC DNA]</scope>
    <source>
        <strain evidence="2">Khon Kaen</strain>
    </source>
</reference>
<dbReference type="PANTHER" id="PTHR13743:SF86">
    <property type="entry name" value="LYSOSOMAL-TRAFFICKING REGULATOR"/>
    <property type="match status" value="1"/>
</dbReference>
<dbReference type="PANTHER" id="PTHR13743">
    <property type="entry name" value="BEIGE/BEACH-RELATED"/>
    <property type="match status" value="1"/>
</dbReference>
<keyword evidence="3" id="KW-1185">Reference proteome</keyword>
<dbReference type="SUPFAM" id="SSF50978">
    <property type="entry name" value="WD40 repeat-like"/>
    <property type="match status" value="1"/>
</dbReference>
<protein>
    <recommendedName>
        <fullName evidence="1">BEACH domain-containing protein</fullName>
    </recommendedName>
</protein>
<organism evidence="2 3">
    <name type="scientific">Opisthorchis viverrini</name>
    <name type="common">Southeast Asian liver fluke</name>
    <dbReference type="NCBI Taxonomy" id="6198"/>
    <lineage>
        <taxon>Eukaryota</taxon>
        <taxon>Metazoa</taxon>
        <taxon>Spiralia</taxon>
        <taxon>Lophotrochozoa</taxon>
        <taxon>Platyhelminthes</taxon>
        <taxon>Trematoda</taxon>
        <taxon>Digenea</taxon>
        <taxon>Opisthorchiida</taxon>
        <taxon>Opisthorchiata</taxon>
        <taxon>Opisthorchiidae</taxon>
        <taxon>Opisthorchis</taxon>
    </lineage>
</organism>
<dbReference type="Proteomes" id="UP000243686">
    <property type="component" value="Unassembled WGS sequence"/>
</dbReference>
<gene>
    <name evidence="2" type="ORF">X801_08727</name>
</gene>
<feature type="non-terminal residue" evidence="2">
    <location>
        <position position="535"/>
    </location>
</feature>
<evidence type="ECO:0000313" key="2">
    <source>
        <dbReference type="EMBL" id="OON15470.1"/>
    </source>
</evidence>
<accession>A0A1S8WLY4</accession>
<dbReference type="EMBL" id="KV904321">
    <property type="protein sequence ID" value="OON15470.1"/>
    <property type="molecule type" value="Genomic_DNA"/>
</dbReference>
<dbReference type="SUPFAM" id="SSF81837">
    <property type="entry name" value="BEACH domain"/>
    <property type="match status" value="1"/>
</dbReference>
<sequence length="535" mass="59354">TYFGAIDVDQIQDPIRAQAVEAMISNYGQTPKQLFKRHPHPSRFTLGMMHADQIITSPTVECDPCTSIECHQHPIGRERFENMAHGNGDDLDRSADAEYLQKSSKPFEITPLETVIGLRWGKWAGSPQSPKLQVIWKVNASQFQNPNQATRFGHFHTEPSISHLCAAVWSEACSCTSAMFDNTDSPTELLYTLKTLREAWGGFVQTTHSPINETFQSATHDIHEYSPMEGQEARLHWRWSILGCERLARIWLTSRITNDGARLFLVKLFCSPVDQHTLHLRVKDLLTSESSGENVILTLPAVNPSTKITALAVSQASRTRMQLYVGTSNGSVYVRRCPMELSEISNNGWFPKDFAESLANDFQKTGINLFGDASHPRTSSQQTTSGHATQTCNEAGLWEVTGWRQLTGHAGKEITTLAACQQYGLLASGDNEGGLCLWDTHRLTLLCRLNTFGNSELYLPETHVRDILLGGQDNDEGCSDVHLGRSPPGYQLGTATEKDGEHYAHRCAYSQIDGLCFSPTSGDLAVSCWSEAGLH</sequence>
<feature type="domain" description="BEACH" evidence="1">
    <location>
        <begin position="1"/>
        <end position="43"/>
    </location>
</feature>
<dbReference type="InterPro" id="IPR015943">
    <property type="entry name" value="WD40/YVTN_repeat-like_dom_sf"/>
</dbReference>
<dbReference type="InterPro" id="IPR036322">
    <property type="entry name" value="WD40_repeat_dom_sf"/>
</dbReference>
<proteinExistence type="predicted"/>
<feature type="non-terminal residue" evidence="2">
    <location>
        <position position="1"/>
    </location>
</feature>
<evidence type="ECO:0000313" key="3">
    <source>
        <dbReference type="Proteomes" id="UP000243686"/>
    </source>
</evidence>
<name>A0A1S8WLY4_OPIVI</name>
<dbReference type="Gene3D" id="1.10.1540.10">
    <property type="entry name" value="BEACH domain"/>
    <property type="match status" value="1"/>
</dbReference>
<dbReference type="InterPro" id="IPR036372">
    <property type="entry name" value="BEACH_dom_sf"/>
</dbReference>
<dbReference type="InterPro" id="IPR000409">
    <property type="entry name" value="BEACH_dom"/>
</dbReference>
<dbReference type="Gene3D" id="2.130.10.10">
    <property type="entry name" value="YVTN repeat-like/Quinoprotein amine dehydrogenase"/>
    <property type="match status" value="1"/>
</dbReference>
<evidence type="ECO:0000259" key="1">
    <source>
        <dbReference type="PROSITE" id="PS50197"/>
    </source>
</evidence>
<dbReference type="AlphaFoldDB" id="A0A1S8WLY4"/>
<dbReference type="InterPro" id="IPR050865">
    <property type="entry name" value="BEACH_Domain"/>
</dbReference>